<dbReference type="SUPFAM" id="SSF46689">
    <property type="entry name" value="Homeodomain-like"/>
    <property type="match status" value="1"/>
</dbReference>
<dbReference type="RefSeq" id="WP_110469748.1">
    <property type="nucleotide sequence ID" value="NZ_QJSP01000006.1"/>
</dbReference>
<dbReference type="GO" id="GO:0003700">
    <property type="term" value="F:DNA-binding transcription factor activity"/>
    <property type="evidence" value="ECO:0007669"/>
    <property type="project" value="TreeGrafter"/>
</dbReference>
<feature type="DNA-binding region" description="H-T-H motif" evidence="4">
    <location>
        <begin position="42"/>
        <end position="61"/>
    </location>
</feature>
<dbReference type="PRINTS" id="PR00455">
    <property type="entry name" value="HTHTETR"/>
</dbReference>
<evidence type="ECO:0000259" key="5">
    <source>
        <dbReference type="PROSITE" id="PS50977"/>
    </source>
</evidence>
<dbReference type="InterPro" id="IPR050109">
    <property type="entry name" value="HTH-type_TetR-like_transc_reg"/>
</dbReference>
<dbReference type="Proteomes" id="UP000247591">
    <property type="component" value="Unassembled WGS sequence"/>
</dbReference>
<dbReference type="PROSITE" id="PS50977">
    <property type="entry name" value="HTH_TETR_2"/>
    <property type="match status" value="1"/>
</dbReference>
<reference evidence="6 7" key="1">
    <citation type="submission" date="2018-06" db="EMBL/GenBank/DDBJ databases">
        <title>Genomic Encyclopedia of Type Strains, Phase IV (KMG-IV): sequencing the most valuable type-strain genomes for metagenomic binning, comparative biology and taxonomic classification.</title>
        <authorList>
            <person name="Goeker M."/>
        </authorList>
    </citation>
    <scope>NUCLEOTIDE SEQUENCE [LARGE SCALE GENOMIC DNA]</scope>
    <source>
        <strain evidence="6 7">DSM 45521</strain>
    </source>
</reference>
<dbReference type="OrthoDB" id="3787664at2"/>
<dbReference type="GO" id="GO:0000976">
    <property type="term" value="F:transcription cis-regulatory region binding"/>
    <property type="evidence" value="ECO:0007669"/>
    <property type="project" value="TreeGrafter"/>
</dbReference>
<dbReference type="PANTHER" id="PTHR30055">
    <property type="entry name" value="HTH-TYPE TRANSCRIPTIONAL REGULATOR RUTR"/>
    <property type="match status" value="1"/>
</dbReference>
<evidence type="ECO:0000256" key="2">
    <source>
        <dbReference type="ARBA" id="ARBA00023125"/>
    </source>
</evidence>
<keyword evidence="1" id="KW-0805">Transcription regulation</keyword>
<proteinExistence type="predicted"/>
<evidence type="ECO:0000256" key="4">
    <source>
        <dbReference type="PROSITE-ProRule" id="PRU00335"/>
    </source>
</evidence>
<dbReference type="PANTHER" id="PTHR30055:SF238">
    <property type="entry name" value="MYCOFACTOCIN BIOSYNTHESIS TRANSCRIPTIONAL REGULATOR MFTR-RELATED"/>
    <property type="match status" value="1"/>
</dbReference>
<dbReference type="Pfam" id="PF00440">
    <property type="entry name" value="TetR_N"/>
    <property type="match status" value="1"/>
</dbReference>
<dbReference type="EMBL" id="QJSP01000006">
    <property type="protein sequence ID" value="PYE17511.1"/>
    <property type="molecule type" value="Genomic_DNA"/>
</dbReference>
<evidence type="ECO:0000256" key="1">
    <source>
        <dbReference type="ARBA" id="ARBA00023015"/>
    </source>
</evidence>
<evidence type="ECO:0000313" key="7">
    <source>
        <dbReference type="Proteomes" id="UP000247591"/>
    </source>
</evidence>
<dbReference type="InterPro" id="IPR001647">
    <property type="entry name" value="HTH_TetR"/>
</dbReference>
<organism evidence="6 7">
    <name type="scientific">Williamsia limnetica</name>
    <dbReference type="NCBI Taxonomy" id="882452"/>
    <lineage>
        <taxon>Bacteria</taxon>
        <taxon>Bacillati</taxon>
        <taxon>Actinomycetota</taxon>
        <taxon>Actinomycetes</taxon>
        <taxon>Mycobacteriales</taxon>
        <taxon>Nocardiaceae</taxon>
        <taxon>Williamsia</taxon>
    </lineage>
</organism>
<dbReference type="Gene3D" id="1.10.357.10">
    <property type="entry name" value="Tetracycline Repressor, domain 2"/>
    <property type="match status" value="1"/>
</dbReference>
<keyword evidence="7" id="KW-1185">Reference proteome</keyword>
<gene>
    <name evidence="6" type="ORF">DFR67_106214</name>
</gene>
<accession>A0A318RIY4</accession>
<protein>
    <submittedName>
        <fullName evidence="6">TetR family transcriptional regulator</fullName>
    </submittedName>
</protein>
<evidence type="ECO:0000256" key="3">
    <source>
        <dbReference type="ARBA" id="ARBA00023163"/>
    </source>
</evidence>
<name>A0A318RIY4_WILLI</name>
<dbReference type="AlphaFoldDB" id="A0A318RIY4"/>
<sequence>MPATSAPDAPTDLRARRRTRTLHEIQQAAITLFERQGFEVTTVDEIARDAGVSARTFFRYFTTKEESVLADMHGFDEALRDCVVTTDPTNFSLADVEAAFTTVIEGFRDEQSEVARTIARIQKLVCANPSLSTAVVGRCSDNSQRLSALVESEYGIEVRSHVRLILEVAQLALRFAFDEWVSRATTESSGADLLSIYQDVCGRVRNL</sequence>
<feature type="domain" description="HTH tetR-type" evidence="5">
    <location>
        <begin position="19"/>
        <end position="79"/>
    </location>
</feature>
<dbReference type="InterPro" id="IPR009057">
    <property type="entry name" value="Homeodomain-like_sf"/>
</dbReference>
<keyword evidence="3" id="KW-0804">Transcription</keyword>
<keyword evidence="2 4" id="KW-0238">DNA-binding</keyword>
<comment type="caution">
    <text evidence="6">The sequence shown here is derived from an EMBL/GenBank/DDBJ whole genome shotgun (WGS) entry which is preliminary data.</text>
</comment>
<evidence type="ECO:0000313" key="6">
    <source>
        <dbReference type="EMBL" id="PYE17511.1"/>
    </source>
</evidence>